<evidence type="ECO:0000256" key="9">
    <source>
        <dbReference type="ARBA" id="ARBA00022786"/>
    </source>
</evidence>
<evidence type="ECO:0000256" key="1">
    <source>
        <dbReference type="ARBA" id="ARBA00000900"/>
    </source>
</evidence>
<feature type="region of interest" description="Disordered" evidence="13">
    <location>
        <begin position="994"/>
        <end position="1047"/>
    </location>
</feature>
<keyword evidence="9" id="KW-0833">Ubl conjugation pathway</keyword>
<dbReference type="EC" id="2.3.2.27" evidence="4"/>
<dbReference type="InterPro" id="IPR008271">
    <property type="entry name" value="Ser/Thr_kinase_AS"/>
</dbReference>
<dbReference type="Gene3D" id="3.40.50.620">
    <property type="entry name" value="HUPs"/>
    <property type="match status" value="1"/>
</dbReference>
<evidence type="ECO:0000256" key="11">
    <source>
        <dbReference type="PROSITE-ProRule" id="PRU10141"/>
    </source>
</evidence>
<evidence type="ECO:0000259" key="15">
    <source>
        <dbReference type="PROSITE" id="PS51698"/>
    </source>
</evidence>
<dbReference type="InterPro" id="IPR051348">
    <property type="entry name" value="U-box_ubiquitin_ligases"/>
</dbReference>
<accession>A0AAW2LGB1</accession>
<sequence length="1547" mass="173284">MEEKNINKGEGLDKLPPPAYSVAAVAVSGSRKSKYVVKWALEKFVPEGLVYFRLLHVRPVINRIPTPMGNLIPISQVRDDVATAFRKDVEWQATEKLLPYKRMCDQRKVEVEIVQIESDDVVTAVAGEIRKQKISKLVIGASSRSIFSRARTLSAKISECCPMFCTVYAVSKGKLSSLRPSDSDTNASFRDDSSDTSHSTDNSSSIASSSQTDWTEQRSIGSFSHFRSASLPDQRFQALSTINQTLLHKRMPSSGIMHHKNLSLDTAGRSNETNICPSGSYAIDTISQASSFTSSEAENPSWGQASTSEISTENQANIDFELEKLRIELRHIRGMYAMAQGEAIDASRKLKDIQKRRLEEEINLKQISLKEAEAEELARQEKERHEATRREAEFVKECAERETAERKEAEIRASRETKEKEKLESALNGSFYRYRQFAWDEIISATSSFSENLKIGMGAYGAVYQCSFQHTTAAVKILHAKEASRNKQFQQELEILSQIRHPHLLILLGACPDHGCLVYEFMENGSLEDRLFRKNNTPPLLWFDRFRIAWEVASALVFLHNSKPKAIIHRDLKPANILLDRNNVSKIGDVGLSTMVNKDLLSLSPAYKDTAPVGTLCYIDPEYQRTGVVSPQSDVYAFGMVILQLLTAKPAIALAHEVELAVENNRLVEVLDSEAGPWPVEETNDLALIALKCTELRRRDRPDLRDEVLPVLEKMKDNAETARNSALISLPPPPDHFKCAILKKSRSRFRMENKNRANIDGLNGLRPSTVSSVVGIAINCGKRSKYVIRWALENLIPDRGPEQVCFKLIHVFPEITTVPTPSKLLPSVIIGTGMPISQVRNDVAAAFRKEVEWQTSERILPYKMLCIRKKVQAEIIQIESDDIVNAIAKEIAKCNIKKLVIGASSTGGLFSRGQNLSSRISECCPSFCTVYAVSKGKLSAVRPSDPEAVSSTRDDTSHTGRFSNYSTSSSEPAWKVQESTVSYPSLRPLSPNKQFQSVSAVHHSVTDRRRNSTSSRTFSYDIGEEEDDRISMSSGSGITDPKSRGSSFRSLISDNHSWTTDQSSSLNASTDFSSGSQVNIDLELERLRMELKQVQGMYAKAQTEAIGASLKLNDLYQQRFEETIRLEEMNLKEEEAKEIAEQEKARYEDAKREAEYAKECAEKETALRIAAEKKAICEVKAKDKLALAAPVHHYQEFTWEEITTATSSFSNDLRVGMGSYGTVYKCTLRHTAAAVKILHSMATNRRKQFQQELEILSKIRHPNLLTLLGACPERGCLVYEYMENGSLEERLFRKNNSPPIPWFVRYRIAREVASALIFLHNSKPKPIIHRDLKPANILLDQNFVSKVGDVGLSTMLHPDTSNTATLYKDTSPVGTLCYIDPEYQRTGLLLTSKPAIALARTVEMAIDDDCLDRILDAEAGKWPAEETKELAVLALRCTELRHRDRPDLRNQILPALEKLKMVADKARDLATSPPTGPPSHFICPILKVVMNDPCVAADGYSYDRKAIEEWVEENDTSPITSMPLPNKSLIPNYTLLSAITHWKSGQC</sequence>
<comment type="caution">
    <text evidence="16">The sequence shown here is derived from an EMBL/GenBank/DDBJ whole genome shotgun (WGS) entry which is preliminary data.</text>
</comment>
<gene>
    <name evidence="16" type="ORF">Sangu_2174500</name>
</gene>
<feature type="compositionally biased region" description="Low complexity" evidence="13">
    <location>
        <begin position="196"/>
        <end position="213"/>
    </location>
</feature>
<evidence type="ECO:0000256" key="7">
    <source>
        <dbReference type="ARBA" id="ARBA00022741"/>
    </source>
</evidence>
<dbReference type="PROSITE" id="PS00107">
    <property type="entry name" value="PROTEIN_KINASE_ATP"/>
    <property type="match status" value="2"/>
</dbReference>
<evidence type="ECO:0000259" key="14">
    <source>
        <dbReference type="PROSITE" id="PS50011"/>
    </source>
</evidence>
<feature type="region of interest" description="Disordered" evidence="13">
    <location>
        <begin position="176"/>
        <end position="213"/>
    </location>
</feature>
<reference evidence="16" key="1">
    <citation type="submission" date="2020-06" db="EMBL/GenBank/DDBJ databases">
        <authorList>
            <person name="Li T."/>
            <person name="Hu X."/>
            <person name="Zhang T."/>
            <person name="Song X."/>
            <person name="Zhang H."/>
            <person name="Dai N."/>
            <person name="Sheng W."/>
            <person name="Hou X."/>
            <person name="Wei L."/>
        </authorList>
    </citation>
    <scope>NUCLEOTIDE SEQUENCE</scope>
    <source>
        <strain evidence="16">G01</strain>
        <tissue evidence="16">Leaf</tissue>
    </source>
</reference>
<evidence type="ECO:0000256" key="5">
    <source>
        <dbReference type="ARBA" id="ARBA00022527"/>
    </source>
</evidence>
<keyword evidence="5" id="KW-0723">Serine/threonine-protein kinase</keyword>
<dbReference type="InterPro" id="IPR013083">
    <property type="entry name" value="Znf_RING/FYVE/PHD"/>
</dbReference>
<dbReference type="PANTHER" id="PTHR45647:SF15">
    <property type="entry name" value="U-BOX DOMAIN-CONTAINING PROTEIN 35"/>
    <property type="match status" value="1"/>
</dbReference>
<dbReference type="PROSITE" id="PS51698">
    <property type="entry name" value="U_BOX"/>
    <property type="match status" value="1"/>
</dbReference>
<feature type="domain" description="U-box" evidence="15">
    <location>
        <begin position="1476"/>
        <end position="1547"/>
    </location>
</feature>
<comment type="pathway">
    <text evidence="3">Protein modification; protein ubiquitination.</text>
</comment>
<feature type="domain" description="Protein kinase" evidence="14">
    <location>
        <begin position="1209"/>
        <end position="1456"/>
    </location>
</feature>
<evidence type="ECO:0000256" key="6">
    <source>
        <dbReference type="ARBA" id="ARBA00022679"/>
    </source>
</evidence>
<feature type="compositionally biased region" description="Polar residues" evidence="13">
    <location>
        <begin position="959"/>
        <end position="969"/>
    </location>
</feature>
<dbReference type="InterPro" id="IPR011009">
    <property type="entry name" value="Kinase-like_dom_sf"/>
</dbReference>
<dbReference type="InterPro" id="IPR017441">
    <property type="entry name" value="Protein_kinase_ATP_BS"/>
</dbReference>
<feature type="binding site" evidence="11">
    <location>
        <position position="1236"/>
    </location>
    <ligand>
        <name>ATP</name>
        <dbReference type="ChEBI" id="CHEBI:30616"/>
    </ligand>
</feature>
<evidence type="ECO:0000256" key="13">
    <source>
        <dbReference type="SAM" id="MobiDB-lite"/>
    </source>
</evidence>
<dbReference type="GO" id="GO:0061630">
    <property type="term" value="F:ubiquitin protein ligase activity"/>
    <property type="evidence" value="ECO:0007669"/>
    <property type="project" value="UniProtKB-EC"/>
</dbReference>
<dbReference type="SMART" id="SM00504">
    <property type="entry name" value="Ubox"/>
    <property type="match status" value="1"/>
</dbReference>
<evidence type="ECO:0000256" key="2">
    <source>
        <dbReference type="ARBA" id="ARBA00003861"/>
    </source>
</evidence>
<reference evidence="16" key="2">
    <citation type="journal article" date="2024" name="Plant">
        <title>Genomic evolution and insights into agronomic trait innovations of Sesamum species.</title>
        <authorList>
            <person name="Miao H."/>
            <person name="Wang L."/>
            <person name="Qu L."/>
            <person name="Liu H."/>
            <person name="Sun Y."/>
            <person name="Le M."/>
            <person name="Wang Q."/>
            <person name="Wei S."/>
            <person name="Zheng Y."/>
            <person name="Lin W."/>
            <person name="Duan Y."/>
            <person name="Cao H."/>
            <person name="Xiong S."/>
            <person name="Wang X."/>
            <person name="Wei L."/>
            <person name="Li C."/>
            <person name="Ma Q."/>
            <person name="Ju M."/>
            <person name="Zhao R."/>
            <person name="Li G."/>
            <person name="Mu C."/>
            <person name="Tian Q."/>
            <person name="Mei H."/>
            <person name="Zhang T."/>
            <person name="Gao T."/>
            <person name="Zhang H."/>
        </authorList>
    </citation>
    <scope>NUCLEOTIDE SEQUENCE</scope>
    <source>
        <strain evidence="16">G01</strain>
    </source>
</reference>
<evidence type="ECO:0000256" key="12">
    <source>
        <dbReference type="SAM" id="Coils"/>
    </source>
</evidence>
<dbReference type="InterPro" id="IPR000719">
    <property type="entry name" value="Prot_kinase_dom"/>
</dbReference>
<dbReference type="SMART" id="SM00220">
    <property type="entry name" value="S_TKc"/>
    <property type="match status" value="2"/>
</dbReference>
<evidence type="ECO:0000256" key="4">
    <source>
        <dbReference type="ARBA" id="ARBA00012483"/>
    </source>
</evidence>
<dbReference type="InterPro" id="IPR014729">
    <property type="entry name" value="Rossmann-like_a/b/a_fold"/>
</dbReference>
<dbReference type="Gene3D" id="1.10.510.10">
    <property type="entry name" value="Transferase(Phosphotransferase) domain 1"/>
    <property type="match status" value="2"/>
</dbReference>
<dbReference type="EMBL" id="JACGWK010000014">
    <property type="protein sequence ID" value="KAL0317602.1"/>
    <property type="molecule type" value="Genomic_DNA"/>
</dbReference>
<evidence type="ECO:0000256" key="8">
    <source>
        <dbReference type="ARBA" id="ARBA00022777"/>
    </source>
</evidence>
<evidence type="ECO:0000256" key="10">
    <source>
        <dbReference type="ARBA" id="ARBA00022840"/>
    </source>
</evidence>
<dbReference type="InterPro" id="IPR003613">
    <property type="entry name" value="Ubox_domain"/>
</dbReference>
<dbReference type="InterPro" id="IPR001245">
    <property type="entry name" value="Ser-Thr/Tyr_kinase_cat_dom"/>
</dbReference>
<dbReference type="Gene3D" id="3.30.200.20">
    <property type="entry name" value="Phosphorylase Kinase, domain 1"/>
    <property type="match status" value="2"/>
</dbReference>
<evidence type="ECO:0000313" key="16">
    <source>
        <dbReference type="EMBL" id="KAL0317602.1"/>
    </source>
</evidence>
<keyword evidence="6" id="KW-0808">Transferase</keyword>
<protein>
    <recommendedName>
        <fullName evidence="4">RING-type E3 ubiquitin transferase</fullName>
        <ecNumber evidence="4">2.3.2.27</ecNumber>
    </recommendedName>
</protein>
<dbReference type="GO" id="GO:0016567">
    <property type="term" value="P:protein ubiquitination"/>
    <property type="evidence" value="ECO:0007669"/>
    <property type="project" value="InterPro"/>
</dbReference>
<feature type="binding site" evidence="11">
    <location>
        <position position="476"/>
    </location>
    <ligand>
        <name>ATP</name>
        <dbReference type="ChEBI" id="CHEBI:30616"/>
    </ligand>
</feature>
<keyword evidence="12" id="KW-0175">Coiled coil</keyword>
<comment type="function">
    <text evidence="2">Functions as an E3 ubiquitin ligase.</text>
</comment>
<dbReference type="SUPFAM" id="SSF52402">
    <property type="entry name" value="Adenine nucleotide alpha hydrolases-like"/>
    <property type="match status" value="1"/>
</dbReference>
<feature type="domain" description="Protein kinase" evidence="14">
    <location>
        <begin position="449"/>
        <end position="712"/>
    </location>
</feature>
<dbReference type="PROSITE" id="PS00108">
    <property type="entry name" value="PROTEIN_KINASE_ST"/>
    <property type="match status" value="2"/>
</dbReference>
<feature type="region of interest" description="Disordered" evidence="13">
    <location>
        <begin position="942"/>
        <end position="969"/>
    </location>
</feature>
<dbReference type="CDD" id="cd01989">
    <property type="entry name" value="USP_STK_Ubox_N"/>
    <property type="match status" value="2"/>
</dbReference>
<proteinExistence type="predicted"/>
<dbReference type="GO" id="GO:0004674">
    <property type="term" value="F:protein serine/threonine kinase activity"/>
    <property type="evidence" value="ECO:0007669"/>
    <property type="project" value="UniProtKB-KW"/>
</dbReference>
<evidence type="ECO:0000256" key="3">
    <source>
        <dbReference type="ARBA" id="ARBA00004906"/>
    </source>
</evidence>
<keyword evidence="8" id="KW-0418">Kinase</keyword>
<dbReference type="Gene3D" id="3.30.40.10">
    <property type="entry name" value="Zinc/RING finger domain, C3HC4 (zinc finger)"/>
    <property type="match status" value="1"/>
</dbReference>
<name>A0AAW2LGB1_9LAMI</name>
<keyword evidence="7 11" id="KW-0547">Nucleotide-binding</keyword>
<feature type="coiled-coil region" evidence="12">
    <location>
        <begin position="355"/>
        <end position="426"/>
    </location>
</feature>
<dbReference type="SUPFAM" id="SSF56112">
    <property type="entry name" value="Protein kinase-like (PK-like)"/>
    <property type="match status" value="2"/>
</dbReference>
<dbReference type="Pfam" id="PF04564">
    <property type="entry name" value="U-box"/>
    <property type="match status" value="1"/>
</dbReference>
<feature type="coiled-coil region" evidence="12">
    <location>
        <begin position="1084"/>
        <end position="1164"/>
    </location>
</feature>
<dbReference type="Pfam" id="PF07714">
    <property type="entry name" value="PK_Tyr_Ser-Thr"/>
    <property type="match status" value="2"/>
</dbReference>
<dbReference type="PANTHER" id="PTHR45647">
    <property type="entry name" value="OS02G0152300 PROTEIN"/>
    <property type="match status" value="1"/>
</dbReference>
<dbReference type="PROSITE" id="PS50011">
    <property type="entry name" value="PROTEIN_KINASE_DOM"/>
    <property type="match status" value="2"/>
</dbReference>
<organism evidence="16">
    <name type="scientific">Sesamum angustifolium</name>
    <dbReference type="NCBI Taxonomy" id="2727405"/>
    <lineage>
        <taxon>Eukaryota</taxon>
        <taxon>Viridiplantae</taxon>
        <taxon>Streptophyta</taxon>
        <taxon>Embryophyta</taxon>
        <taxon>Tracheophyta</taxon>
        <taxon>Spermatophyta</taxon>
        <taxon>Magnoliopsida</taxon>
        <taxon>eudicotyledons</taxon>
        <taxon>Gunneridae</taxon>
        <taxon>Pentapetalae</taxon>
        <taxon>asterids</taxon>
        <taxon>lamiids</taxon>
        <taxon>Lamiales</taxon>
        <taxon>Pedaliaceae</taxon>
        <taxon>Sesamum</taxon>
    </lineage>
</organism>
<dbReference type="SUPFAM" id="SSF57850">
    <property type="entry name" value="RING/U-box"/>
    <property type="match status" value="1"/>
</dbReference>
<keyword evidence="10 11" id="KW-0067">ATP-binding</keyword>
<comment type="catalytic activity">
    <reaction evidence="1">
        <text>S-ubiquitinyl-[E2 ubiquitin-conjugating enzyme]-L-cysteine + [acceptor protein]-L-lysine = [E2 ubiquitin-conjugating enzyme]-L-cysteine + N(6)-ubiquitinyl-[acceptor protein]-L-lysine.</text>
        <dbReference type="EC" id="2.3.2.27"/>
    </reaction>
</comment>
<dbReference type="CDD" id="cd16655">
    <property type="entry name" value="RING-Ubox_WDSUB1-like"/>
    <property type="match status" value="1"/>
</dbReference>
<feature type="compositionally biased region" description="Polar residues" evidence="13">
    <location>
        <begin position="178"/>
        <end position="187"/>
    </location>
</feature>
<dbReference type="GO" id="GO:0005524">
    <property type="term" value="F:ATP binding"/>
    <property type="evidence" value="ECO:0007669"/>
    <property type="project" value="UniProtKB-UniRule"/>
</dbReference>